<dbReference type="PANTHER" id="PTHR30193:SF37">
    <property type="entry name" value="INNER MEMBRANE ABC TRANSPORTER PERMEASE PROTEIN YCJO"/>
    <property type="match status" value="1"/>
</dbReference>
<protein>
    <submittedName>
        <fullName evidence="9">Sugar ABC transporter permease</fullName>
    </submittedName>
</protein>
<dbReference type="CDD" id="cd06261">
    <property type="entry name" value="TM_PBP2"/>
    <property type="match status" value="1"/>
</dbReference>
<feature type="transmembrane region" description="Helical" evidence="7">
    <location>
        <begin position="216"/>
        <end position="241"/>
    </location>
</feature>
<dbReference type="InterPro" id="IPR035906">
    <property type="entry name" value="MetI-like_sf"/>
</dbReference>
<evidence type="ECO:0000256" key="5">
    <source>
        <dbReference type="ARBA" id="ARBA00022989"/>
    </source>
</evidence>
<dbReference type="Proteomes" id="UP001161691">
    <property type="component" value="Unassembled WGS sequence"/>
</dbReference>
<keyword evidence="3" id="KW-1003">Cell membrane</keyword>
<gene>
    <name evidence="9" type="ORF">KB449_31855</name>
</gene>
<proteinExistence type="inferred from homology"/>
<feature type="transmembrane region" description="Helical" evidence="7">
    <location>
        <begin position="171"/>
        <end position="195"/>
    </location>
</feature>
<feature type="transmembrane region" description="Helical" evidence="7">
    <location>
        <begin position="284"/>
        <end position="308"/>
    </location>
</feature>
<evidence type="ECO:0000256" key="4">
    <source>
        <dbReference type="ARBA" id="ARBA00022692"/>
    </source>
</evidence>
<evidence type="ECO:0000259" key="8">
    <source>
        <dbReference type="PROSITE" id="PS50928"/>
    </source>
</evidence>
<evidence type="ECO:0000313" key="10">
    <source>
        <dbReference type="Proteomes" id="UP001161691"/>
    </source>
</evidence>
<evidence type="ECO:0000313" key="9">
    <source>
        <dbReference type="EMBL" id="MDI4649567.1"/>
    </source>
</evidence>
<dbReference type="RefSeq" id="WP_282912188.1">
    <property type="nucleotide sequence ID" value="NZ_JAGRPV010000001.1"/>
</dbReference>
<evidence type="ECO:0000256" key="1">
    <source>
        <dbReference type="ARBA" id="ARBA00004651"/>
    </source>
</evidence>
<feature type="transmembrane region" description="Helical" evidence="7">
    <location>
        <begin position="121"/>
        <end position="140"/>
    </location>
</feature>
<dbReference type="Gene3D" id="1.10.3720.10">
    <property type="entry name" value="MetI-like"/>
    <property type="match status" value="1"/>
</dbReference>
<evidence type="ECO:0000256" key="3">
    <source>
        <dbReference type="ARBA" id="ARBA00022475"/>
    </source>
</evidence>
<dbReference type="InterPro" id="IPR051393">
    <property type="entry name" value="ABC_transporter_permease"/>
</dbReference>
<comment type="similarity">
    <text evidence="7">Belongs to the binding-protein-dependent transport system permease family.</text>
</comment>
<feature type="transmembrane region" description="Helical" evidence="7">
    <location>
        <begin position="87"/>
        <end position="109"/>
    </location>
</feature>
<evidence type="ECO:0000256" key="2">
    <source>
        <dbReference type="ARBA" id="ARBA00022448"/>
    </source>
</evidence>
<keyword evidence="5 7" id="KW-1133">Transmembrane helix</keyword>
<feature type="transmembrane region" description="Helical" evidence="7">
    <location>
        <begin position="21"/>
        <end position="50"/>
    </location>
</feature>
<reference evidence="9" key="1">
    <citation type="submission" date="2023-04" db="EMBL/GenBank/DDBJ databases">
        <title>Comparative genomic analysis of Cohnella hashimotonis sp. nov., isolated from the International Space Station.</title>
        <authorList>
            <person name="Venkateswaran K."/>
            <person name="Simpson A."/>
        </authorList>
    </citation>
    <scope>NUCLEOTIDE SEQUENCE</scope>
    <source>
        <strain evidence="9">F6_2S_P_1</strain>
    </source>
</reference>
<dbReference type="EMBL" id="JAGRPV010000001">
    <property type="protein sequence ID" value="MDI4649567.1"/>
    <property type="molecule type" value="Genomic_DNA"/>
</dbReference>
<organism evidence="9 10">
    <name type="scientific">Cohnella hashimotonis</name>
    <dbReference type="NCBI Taxonomy" id="2826895"/>
    <lineage>
        <taxon>Bacteria</taxon>
        <taxon>Bacillati</taxon>
        <taxon>Bacillota</taxon>
        <taxon>Bacilli</taxon>
        <taxon>Bacillales</taxon>
        <taxon>Paenibacillaceae</taxon>
        <taxon>Cohnella</taxon>
    </lineage>
</organism>
<dbReference type="InterPro" id="IPR000515">
    <property type="entry name" value="MetI-like"/>
</dbReference>
<comment type="subcellular location">
    <subcellularLocation>
        <location evidence="1 7">Cell membrane</location>
        <topology evidence="1 7">Multi-pass membrane protein</topology>
    </subcellularLocation>
</comment>
<evidence type="ECO:0000256" key="6">
    <source>
        <dbReference type="ARBA" id="ARBA00023136"/>
    </source>
</evidence>
<comment type="caution">
    <text evidence="9">The sequence shown here is derived from an EMBL/GenBank/DDBJ whole genome shotgun (WGS) entry which is preliminary data.</text>
</comment>
<dbReference type="PROSITE" id="PS50928">
    <property type="entry name" value="ABC_TM1"/>
    <property type="match status" value="1"/>
</dbReference>
<evidence type="ECO:0000256" key="7">
    <source>
        <dbReference type="RuleBase" id="RU363032"/>
    </source>
</evidence>
<keyword evidence="4 7" id="KW-0812">Transmembrane</keyword>
<keyword evidence="6 7" id="KW-0472">Membrane</keyword>
<dbReference type="Pfam" id="PF00528">
    <property type="entry name" value="BPD_transp_1"/>
    <property type="match status" value="1"/>
</dbReference>
<keyword evidence="10" id="KW-1185">Reference proteome</keyword>
<sequence length="316" mass="34944">MSHNSVNDSVAGSGGRWQRAVIHLFPLPALLIYTVIIVYSMLAAFGYSFFSWKGLSRDAFVGFDNFVTLFTEEPYNDTFWRALGHNAYYFALEMVVQNGIAFLLAYIIYTKVRGAEWFKSAIFLPRLLSVIVIGFLWKLILNPNTGVLNTFLKTIGLNSWARSWLGDPDTALTSIIMVNNWFGVGFSLLILLAGLQSIPSEIVEAARLDGVKGFKFLRTIIAPLIVPSIVIVTVFSFIHAFEAFELVYAMQGSQGEPYMSTDTLATYFYRNAFGGTSGGDSVSIGLGSALAVIMFAIISIISAVFMNVTRKHQVDL</sequence>
<name>A0ABT6TRU7_9BACL</name>
<dbReference type="SUPFAM" id="SSF161098">
    <property type="entry name" value="MetI-like"/>
    <property type="match status" value="1"/>
</dbReference>
<feature type="domain" description="ABC transmembrane type-1" evidence="8">
    <location>
        <begin position="83"/>
        <end position="305"/>
    </location>
</feature>
<dbReference type="PANTHER" id="PTHR30193">
    <property type="entry name" value="ABC TRANSPORTER PERMEASE PROTEIN"/>
    <property type="match status" value="1"/>
</dbReference>
<keyword evidence="2 7" id="KW-0813">Transport</keyword>
<accession>A0ABT6TRU7</accession>